<sequence length="336" mass="37985">MAITVLIGNNFVESHNADPIATMAREIDTMTLSERLSNIETGYGQRLAGLEAKIDLILADRINSNKALDMVTDVMKLIIQIQKQNNELRTALQVLQNRVQSENIHYDTVASVLNSKVDIINSTLQNQIEVVNLDLHTSLQNKIDIFNTTVQNEISTINTNFQNEFGNIDSTLHYEIDIINTTLKNKIDIVKKEIGNINTTLQNESSKPVAFSTTLSNKIDVFIVNYKIIFDNVIINIGDGYNSSTGVFKVPYQGLYVFHFTIRSEFYFVGDLVVNGVIKRHNYADSRGRSSFRYNSASSMVILYLNENDKVWIQTSVPGKNLYRYNYPGFSGFKIA</sequence>
<dbReference type="PANTHER" id="PTHR22923">
    <property type="entry name" value="CEREBELLIN-RELATED"/>
    <property type="match status" value="1"/>
</dbReference>
<reference evidence="5 6" key="1">
    <citation type="submission" date="2022-12" db="EMBL/GenBank/DDBJ databases">
        <title>Chromosome-level genome of Tegillarca granosa.</title>
        <authorList>
            <person name="Kim J."/>
        </authorList>
    </citation>
    <scope>NUCLEOTIDE SEQUENCE [LARGE SCALE GENOMIC DNA]</scope>
    <source>
        <strain evidence="5">Teg-2019</strain>
        <tissue evidence="5">Adductor muscle</tissue>
    </source>
</reference>
<dbReference type="PANTHER" id="PTHR22923:SF116">
    <property type="entry name" value="C1Q DOMAIN-CONTAINING PROTEIN"/>
    <property type="match status" value="1"/>
</dbReference>
<keyword evidence="6" id="KW-1185">Reference proteome</keyword>
<dbReference type="Gene3D" id="2.60.120.40">
    <property type="match status" value="1"/>
</dbReference>
<dbReference type="PROSITE" id="PS50871">
    <property type="entry name" value="C1Q"/>
    <property type="match status" value="1"/>
</dbReference>
<dbReference type="InterPro" id="IPR050822">
    <property type="entry name" value="Cerebellin_Synaptic_Org"/>
</dbReference>
<evidence type="ECO:0000256" key="3">
    <source>
        <dbReference type="ARBA" id="ARBA00022729"/>
    </source>
</evidence>
<evidence type="ECO:0000313" key="5">
    <source>
        <dbReference type="EMBL" id="KAJ8312036.1"/>
    </source>
</evidence>
<evidence type="ECO:0000313" key="6">
    <source>
        <dbReference type="Proteomes" id="UP001217089"/>
    </source>
</evidence>
<dbReference type="PRINTS" id="PR00007">
    <property type="entry name" value="COMPLEMNTC1Q"/>
</dbReference>
<feature type="domain" description="C1q" evidence="4">
    <location>
        <begin position="204"/>
        <end position="336"/>
    </location>
</feature>
<evidence type="ECO:0000259" key="4">
    <source>
        <dbReference type="PROSITE" id="PS50871"/>
    </source>
</evidence>
<dbReference type="SMART" id="SM00110">
    <property type="entry name" value="C1Q"/>
    <property type="match status" value="1"/>
</dbReference>
<keyword evidence="2" id="KW-0964">Secreted</keyword>
<evidence type="ECO:0000256" key="1">
    <source>
        <dbReference type="ARBA" id="ARBA00004613"/>
    </source>
</evidence>
<dbReference type="Proteomes" id="UP001217089">
    <property type="component" value="Unassembled WGS sequence"/>
</dbReference>
<keyword evidence="3" id="KW-0732">Signal</keyword>
<accession>A0ABQ9F3S4</accession>
<gene>
    <name evidence="5" type="ORF">KUTeg_009409</name>
</gene>
<protein>
    <recommendedName>
        <fullName evidence="4">C1q domain-containing protein</fullName>
    </recommendedName>
</protein>
<dbReference type="EMBL" id="JARBDR010000440">
    <property type="protein sequence ID" value="KAJ8312036.1"/>
    <property type="molecule type" value="Genomic_DNA"/>
</dbReference>
<comment type="subcellular location">
    <subcellularLocation>
        <location evidence="1">Secreted</location>
    </subcellularLocation>
</comment>
<dbReference type="InterPro" id="IPR008983">
    <property type="entry name" value="Tumour_necrosis_fac-like_dom"/>
</dbReference>
<dbReference type="Pfam" id="PF00386">
    <property type="entry name" value="C1q"/>
    <property type="match status" value="1"/>
</dbReference>
<comment type="caution">
    <text evidence="5">The sequence shown here is derived from an EMBL/GenBank/DDBJ whole genome shotgun (WGS) entry which is preliminary data.</text>
</comment>
<proteinExistence type="predicted"/>
<evidence type="ECO:0000256" key="2">
    <source>
        <dbReference type="ARBA" id="ARBA00022525"/>
    </source>
</evidence>
<dbReference type="SUPFAM" id="SSF49842">
    <property type="entry name" value="TNF-like"/>
    <property type="match status" value="1"/>
</dbReference>
<organism evidence="5 6">
    <name type="scientific">Tegillarca granosa</name>
    <name type="common">Malaysian cockle</name>
    <name type="synonym">Anadara granosa</name>
    <dbReference type="NCBI Taxonomy" id="220873"/>
    <lineage>
        <taxon>Eukaryota</taxon>
        <taxon>Metazoa</taxon>
        <taxon>Spiralia</taxon>
        <taxon>Lophotrochozoa</taxon>
        <taxon>Mollusca</taxon>
        <taxon>Bivalvia</taxon>
        <taxon>Autobranchia</taxon>
        <taxon>Pteriomorphia</taxon>
        <taxon>Arcoida</taxon>
        <taxon>Arcoidea</taxon>
        <taxon>Arcidae</taxon>
        <taxon>Tegillarca</taxon>
    </lineage>
</organism>
<dbReference type="InterPro" id="IPR001073">
    <property type="entry name" value="C1q_dom"/>
</dbReference>
<name>A0ABQ9F3S4_TEGGR</name>